<dbReference type="SUPFAM" id="SSF49373">
    <property type="entry name" value="Invasin/intimin cell-adhesion fragments"/>
    <property type="match status" value="1"/>
</dbReference>
<protein>
    <submittedName>
        <fullName evidence="2">Uncharacterized protein</fullName>
    </submittedName>
</protein>
<evidence type="ECO:0000313" key="3">
    <source>
        <dbReference type="Proteomes" id="UP000004738"/>
    </source>
</evidence>
<sequence>MKKAINNTTVEVTFGEEVADIKALDFKIEGLEVSNAVVKQTDKKTVVLTTAAQKAGTEYTVSVNGNAVGKFTGVSAVIPTAIKVVERSQQGVLGQQVTVKAEVTVAEGQSKAGIPVTFNVTSGTNTSLNAPEVIEANTDANGVATFTYTRYANTTDDVVAYATGDRTKFQAGKVYWAAAKQLTVKDITEATTLVNGSKKVYEINQPNNAGGYVFVAFQENLNVTPDKAVRGAIIEGVTTYGINGNTTANIITSTANTYPQSLSTGGTTVTAVKLDSAGKANLVVSGSNAAVTPIVYSAEYKTDVNNNLTYVPAYSATALQAAASTAKFELKHTLGLTIKAEGVQNAATWVNDVQTGGRDYTVTYTDKDGKAAAPGTLVKIAIPRVGGAISVLNSDGDAVASIGSDASNYYYQLPVEAKGELTFTVVSTSTSAYVSPIVFIDNGKTTGVNVLDTDDLQAQGEVTYFVSTVNYSAALKALDAPNGKPVTSVVYGGTPAYFTYELVDQNGKPRAYNQDTVVSFELRAGTGDINVDGTVIKAGNTGTVRNTITAGNTSTSVKAYAYTPSAITANATGSRSGVVLPSTNPASVTVNFTQYGTTAITGTAVSVDTVLDVLTINNVLYSYADASYRYNNSAITKAAFENYIKANNATVSVTADADGKLTFNVIGVTSTTDVVAAVNNAQSATDVQNALKDYPLFKKLTAGDQATVAGKIFTSVQTAPVTAAAINAAIEPHIVISNTAAYTVGTAAVTGAKATGVHANATTSTNTLTIESAAGEVAYNGVKVVFEKATTVGTAVTTSYDTNTKTLKVTLPVSDAVNGTLDAAATLAAVDTAIEADTSTALTVDLAGFAGTESAEELVGKTITLKGATASAAAVNGKLTLTFSEAITALTDVTLNDSGATTITPAAGAKSLSADGKTLVITLTAPEETAVAAATTITGITATPKVPGQPFKVNGYTAADGSTVVPAAPVTISK</sequence>
<proteinExistence type="predicted"/>
<evidence type="ECO:0000313" key="2">
    <source>
        <dbReference type="EMBL" id="EKB43417.1"/>
    </source>
</evidence>
<evidence type="ECO:0000256" key="1">
    <source>
        <dbReference type="ARBA" id="ARBA00022729"/>
    </source>
</evidence>
<dbReference type="Gene3D" id="2.60.40.1220">
    <property type="match status" value="1"/>
</dbReference>
<dbReference type="Proteomes" id="UP000004738">
    <property type="component" value="Unassembled WGS sequence"/>
</dbReference>
<organism evidence="2 3">
    <name type="scientific">Solibacillus isronensis B3W22</name>
    <dbReference type="NCBI Taxonomy" id="1224748"/>
    <lineage>
        <taxon>Bacteria</taxon>
        <taxon>Bacillati</taxon>
        <taxon>Bacillota</taxon>
        <taxon>Bacilli</taxon>
        <taxon>Bacillales</taxon>
        <taxon>Caryophanaceae</taxon>
        <taxon>Solibacillus</taxon>
    </lineage>
</organism>
<dbReference type="InterPro" id="IPR014755">
    <property type="entry name" value="Cu-Rt/internalin_Ig-like"/>
</dbReference>
<dbReference type="AlphaFoldDB" id="K1KU42"/>
<keyword evidence="3" id="KW-1185">Reference proteome</keyword>
<dbReference type="Gene3D" id="2.60.40.10">
    <property type="entry name" value="Immunoglobulins"/>
    <property type="match status" value="1"/>
</dbReference>
<comment type="caution">
    <text evidence="2">The sequence shown here is derived from an EMBL/GenBank/DDBJ whole genome shotgun (WGS) entry which is preliminary data.</text>
</comment>
<name>K1KU42_9BACL</name>
<dbReference type="RefSeq" id="WP_008408804.1">
    <property type="nucleotide sequence ID" value="NZ_AMCK01000033.1"/>
</dbReference>
<dbReference type="InterPro" id="IPR008964">
    <property type="entry name" value="Invasin/intimin_cell_adhesion"/>
</dbReference>
<dbReference type="PATRIC" id="fig|1224748.3.peg.3732"/>
<gene>
    <name evidence="2" type="ORF">B857_03772</name>
</gene>
<dbReference type="InterPro" id="IPR013783">
    <property type="entry name" value="Ig-like_fold"/>
</dbReference>
<accession>K1KU42</accession>
<dbReference type="EMBL" id="AMCK01000033">
    <property type="protein sequence ID" value="EKB43417.1"/>
    <property type="molecule type" value="Genomic_DNA"/>
</dbReference>
<keyword evidence="1" id="KW-0732">Signal</keyword>
<reference evidence="2 3" key="1">
    <citation type="journal article" date="2012" name="J. Bacteriol.">
        <title>Draft Genome Sequence of Bacillus isronensis Strain B3W22, Isolated from the Upper Atmosphere.</title>
        <authorList>
            <person name="Shivaji S."/>
            <person name="Ara S."/>
            <person name="Singh S.K."/>
            <person name="Bandi S."/>
            <person name="Singh A."/>
            <person name="Pinnaka A.K."/>
        </authorList>
    </citation>
    <scope>NUCLEOTIDE SEQUENCE [LARGE SCALE GENOMIC DNA]</scope>
    <source>
        <strain evidence="2 3">B3W22</strain>
    </source>
</reference>